<dbReference type="RefSeq" id="WP_198638168.1">
    <property type="nucleotide sequence ID" value="NZ_JAEHNY010000004.1"/>
</dbReference>
<evidence type="ECO:0000313" key="1">
    <source>
        <dbReference type="EMBL" id="MBI6119548.1"/>
    </source>
</evidence>
<dbReference type="EMBL" id="JAEHNY010000004">
    <property type="protein sequence ID" value="MBI6119548.1"/>
    <property type="molecule type" value="Genomic_DNA"/>
</dbReference>
<accession>A0ABS0TET0</accession>
<dbReference type="PANTHER" id="PTHR36849:SF1">
    <property type="entry name" value="CYTOPLASMIC PROTEIN"/>
    <property type="match status" value="1"/>
</dbReference>
<proteinExistence type="predicted"/>
<sequence>MNIEIARIYEDKKDSKNIRILVDRLWPRGISKEDASLGYWHKEWAPGDDLRKKFHLNKVSWDEFRKSYRIELKKNKENILKDLAELDKRKTLQLLYGSKDKKHNHALVLKEFLEDL</sequence>
<protein>
    <submittedName>
        <fullName evidence="1">DUF488 family protein</fullName>
    </submittedName>
</protein>
<comment type="caution">
    <text evidence="1">The sequence shown here is derived from an EMBL/GenBank/DDBJ whole genome shotgun (WGS) entry which is preliminary data.</text>
</comment>
<name>A0ABS0TET0_9FLAO</name>
<evidence type="ECO:0000313" key="2">
    <source>
        <dbReference type="Proteomes" id="UP000635665"/>
    </source>
</evidence>
<dbReference type="Pfam" id="PF22752">
    <property type="entry name" value="DUF488-N3i"/>
    <property type="match status" value="1"/>
</dbReference>
<dbReference type="Proteomes" id="UP000635665">
    <property type="component" value="Unassembled WGS sequence"/>
</dbReference>
<gene>
    <name evidence="1" type="ORF">I6U50_05885</name>
</gene>
<reference evidence="1 2" key="1">
    <citation type="submission" date="2020-12" db="EMBL/GenBank/DDBJ databases">
        <title>Salegentibacter orientalis sp. nov., isolated from costal sediment.</title>
        <authorList>
            <person name="Lian F.-B."/>
        </authorList>
    </citation>
    <scope>NUCLEOTIDE SEQUENCE [LARGE SCALE GENOMIC DNA]</scope>
    <source>
        <strain evidence="1 2">F60176</strain>
    </source>
</reference>
<organism evidence="1 2">
    <name type="scientific">Salegentibacter maritimus</name>
    <dbReference type="NCBI Taxonomy" id="2794347"/>
    <lineage>
        <taxon>Bacteria</taxon>
        <taxon>Pseudomonadati</taxon>
        <taxon>Bacteroidota</taxon>
        <taxon>Flavobacteriia</taxon>
        <taxon>Flavobacteriales</taxon>
        <taxon>Flavobacteriaceae</taxon>
        <taxon>Salegentibacter</taxon>
    </lineage>
</organism>
<dbReference type="InterPro" id="IPR052552">
    <property type="entry name" value="YeaO-like"/>
</dbReference>
<dbReference type="PANTHER" id="PTHR36849">
    <property type="entry name" value="CYTOPLASMIC PROTEIN-RELATED"/>
    <property type="match status" value="1"/>
</dbReference>
<keyword evidence="2" id="KW-1185">Reference proteome</keyword>